<evidence type="ECO:0000259" key="2">
    <source>
        <dbReference type="PROSITE" id="PS50158"/>
    </source>
</evidence>
<proteinExistence type="predicted"/>
<organism evidence="3">
    <name type="scientific">Bactrocera dorsalis</name>
    <name type="common">Oriental fruit fly</name>
    <name type="synonym">Dacus dorsalis</name>
    <dbReference type="NCBI Taxonomy" id="27457"/>
    <lineage>
        <taxon>Eukaryota</taxon>
        <taxon>Metazoa</taxon>
        <taxon>Ecdysozoa</taxon>
        <taxon>Arthropoda</taxon>
        <taxon>Hexapoda</taxon>
        <taxon>Insecta</taxon>
        <taxon>Pterygota</taxon>
        <taxon>Neoptera</taxon>
        <taxon>Endopterygota</taxon>
        <taxon>Diptera</taxon>
        <taxon>Brachycera</taxon>
        <taxon>Muscomorpha</taxon>
        <taxon>Tephritoidea</taxon>
        <taxon>Tephritidae</taxon>
        <taxon>Bactrocera</taxon>
        <taxon>Bactrocera</taxon>
    </lineage>
</organism>
<dbReference type="Pfam" id="PF00098">
    <property type="entry name" value="zf-CCHC"/>
    <property type="match status" value="1"/>
</dbReference>
<dbReference type="SUPFAM" id="SSF50630">
    <property type="entry name" value="Acid proteases"/>
    <property type="match status" value="1"/>
</dbReference>
<dbReference type="AlphaFoldDB" id="A0A034WTN4"/>
<protein>
    <recommendedName>
        <fullName evidence="2">CCHC-type domain-containing protein</fullName>
    </recommendedName>
</protein>
<evidence type="ECO:0000313" key="3">
    <source>
        <dbReference type="EMBL" id="JAC57677.1"/>
    </source>
</evidence>
<accession>A0A034WTN4</accession>
<feature type="domain" description="CCHC-type" evidence="2">
    <location>
        <begin position="268"/>
        <end position="283"/>
    </location>
</feature>
<evidence type="ECO:0000256" key="1">
    <source>
        <dbReference type="PROSITE-ProRule" id="PRU00047"/>
    </source>
</evidence>
<dbReference type="SMART" id="SM00343">
    <property type="entry name" value="ZnF_C2HC"/>
    <property type="match status" value="2"/>
</dbReference>
<keyword evidence="1" id="KW-0862">Zinc</keyword>
<dbReference type="InterPro" id="IPR036875">
    <property type="entry name" value="Znf_CCHC_sf"/>
</dbReference>
<dbReference type="PROSITE" id="PS50158">
    <property type="entry name" value="ZF_CCHC"/>
    <property type="match status" value="1"/>
</dbReference>
<sequence>MENNNDNPTSEVGSVPTPAFSENQWRTIMELQNRNFVEMCKAMQASVRSPNQVVLPKFNPDVTGADATQWCATASIIMDEQQIEGSALIMMLSSCMQGSASAWIAQICYPGINWEQFKELFIQRFEIKETPAAMFLNLLNSRPAHNECSAVYTSRMVTSLTTKWRNMNAEEIAVSTVLAYMADFDNRLQRMVFSSTVQTRSQLQMELKAFTFDKKRSAGSTDSNGGDYKRTKIVCNLCKKPGHKMAECKSQRSGLENKQHRDLQNVTCYRCGQLGHLANRCTSNAAKSGAVTEKKCHQCFVAEPKGVLTHQGEIFPIYFDSGAECSLIRSSVVDKFDGKLINNIVIIRGIGDAGISSKLQKLSKWTINGNMVKILFHVIADKHLKNDIVIGREILSQGYEIILTPDKFEFVKSKSVNVCKVSEPSALLSNVDLEISDNDKESLIKLLKNYCAILGV</sequence>
<keyword evidence="1" id="KW-0479">Metal-binding</keyword>
<dbReference type="InterPro" id="IPR021109">
    <property type="entry name" value="Peptidase_aspartic_dom_sf"/>
</dbReference>
<reference evidence="3" key="1">
    <citation type="journal article" date="2014" name="BMC Genomics">
        <title>Characterizing the developmental transcriptome of the oriental fruit fly, Bactrocera dorsalis (Diptera: Tephritidae) through comparative genomic analysis with Drosophila melanogaster utilizing modENCODE datasets.</title>
        <authorList>
            <person name="Geib S.M."/>
            <person name="Calla B."/>
            <person name="Hall B."/>
            <person name="Hou S."/>
            <person name="Manoukis N.C."/>
        </authorList>
    </citation>
    <scope>NUCLEOTIDE SEQUENCE</scope>
    <source>
        <strain evidence="3">Punador</strain>
    </source>
</reference>
<dbReference type="SUPFAM" id="SSF57756">
    <property type="entry name" value="Retrovirus zinc finger-like domains"/>
    <property type="match status" value="2"/>
</dbReference>
<dbReference type="Gene3D" id="4.10.60.10">
    <property type="entry name" value="Zinc finger, CCHC-type"/>
    <property type="match status" value="1"/>
</dbReference>
<name>A0A034WTN4_BACDO</name>
<dbReference type="GO" id="GO:0008270">
    <property type="term" value="F:zinc ion binding"/>
    <property type="evidence" value="ECO:0007669"/>
    <property type="project" value="UniProtKB-KW"/>
</dbReference>
<dbReference type="InterPro" id="IPR001878">
    <property type="entry name" value="Znf_CCHC"/>
</dbReference>
<keyword evidence="1" id="KW-0863">Zinc-finger</keyword>
<dbReference type="EMBL" id="GAKP01001275">
    <property type="protein sequence ID" value="JAC57677.1"/>
    <property type="molecule type" value="Transcribed_RNA"/>
</dbReference>
<dbReference type="Gene3D" id="2.40.70.10">
    <property type="entry name" value="Acid Proteases"/>
    <property type="match status" value="1"/>
</dbReference>
<dbReference type="GO" id="GO:0003676">
    <property type="term" value="F:nucleic acid binding"/>
    <property type="evidence" value="ECO:0007669"/>
    <property type="project" value="InterPro"/>
</dbReference>
<dbReference type="OrthoDB" id="116216at2759"/>